<evidence type="ECO:0000313" key="3">
    <source>
        <dbReference type="EMBL" id="AZA18175.1"/>
    </source>
</evidence>
<evidence type="ECO:0000313" key="4">
    <source>
        <dbReference type="EMBL" id="AZA18186.1"/>
    </source>
</evidence>
<dbReference type="EMBL" id="CP029252">
    <property type="protein sequence ID" value="AZA23516.1"/>
    <property type="molecule type" value="Genomic_DNA"/>
</dbReference>
<evidence type="ECO:0000259" key="1">
    <source>
        <dbReference type="Pfam" id="PF08759"/>
    </source>
</evidence>
<evidence type="ECO:0000313" key="2">
    <source>
        <dbReference type="EMBL" id="AZA18165.1"/>
    </source>
</evidence>
<evidence type="ECO:0000313" key="5">
    <source>
        <dbReference type="EMBL" id="AZA23516.1"/>
    </source>
</evidence>
<name>A0A3G6JJC3_STRTR</name>
<organism evidence="3">
    <name type="scientific">Streptococcus thermophilus</name>
    <dbReference type="NCBI Taxonomy" id="1308"/>
    <lineage>
        <taxon>Bacteria</taxon>
        <taxon>Bacillati</taxon>
        <taxon>Bacillota</taxon>
        <taxon>Bacilli</taxon>
        <taxon>Lactobacillales</taxon>
        <taxon>Streptococcaceae</taxon>
        <taxon>Streptococcus</taxon>
    </lineage>
</organism>
<sequence length="80" mass="9277">MKNLIILLAIGPTATVLSYDLADNEFEVIDIGHLDVEYQWYLMQAKKKMPLENRTVNEVSDSQFNKIANYNQFKILGRIE</sequence>
<dbReference type="EMBL" id="CP031021">
    <property type="protein sequence ID" value="AZA18165.1"/>
    <property type="molecule type" value="Genomic_DNA"/>
</dbReference>
<dbReference type="EMBL" id="CP031021">
    <property type="protein sequence ID" value="AZA18175.1"/>
    <property type="molecule type" value="Genomic_DNA"/>
</dbReference>
<reference evidence="3" key="1">
    <citation type="submission" date="2018-07" db="EMBL/GenBank/DDBJ databases">
        <authorList>
            <person name="Somerville V."/>
        </authorList>
    </citation>
    <scope>NUCLEOTIDE SEQUENCE</scope>
    <source>
        <strain evidence="5">NWC_1_1</strain>
        <strain evidence="3">NWC_2_1</strain>
    </source>
</reference>
<dbReference type="AlphaFoldDB" id="A0A3G6JJC3"/>
<dbReference type="EMBL" id="CP031021">
    <property type="protein sequence ID" value="AZA18186.1"/>
    <property type="molecule type" value="Genomic_DNA"/>
</dbReference>
<gene>
    <name evidence="5" type="ORF">DF198_05340</name>
    <name evidence="2" type="ORF">DQL92_05335</name>
    <name evidence="3" type="ORF">DQL92_05435</name>
    <name evidence="4" type="ORF">DQL92_05535</name>
</gene>
<proteinExistence type="predicted"/>
<feature type="domain" description="Glycosyltransferase GT-D fold" evidence="1">
    <location>
        <begin position="2"/>
        <end position="58"/>
    </location>
</feature>
<dbReference type="InterPro" id="IPR014869">
    <property type="entry name" value="GT-D"/>
</dbReference>
<dbReference type="Pfam" id="PF08759">
    <property type="entry name" value="GT-D"/>
    <property type="match status" value="1"/>
</dbReference>
<protein>
    <submittedName>
        <fullName evidence="3">DUF1792 domain-containing protein</fullName>
    </submittedName>
</protein>
<accession>A0A3G6JJC3</accession>